<organism evidence="3 4">
    <name type="scientific">Candidatus Roizmanbacteria bacterium RIFCSPHIGHO2_01_FULL_39_8</name>
    <dbReference type="NCBI Taxonomy" id="1802033"/>
    <lineage>
        <taxon>Bacteria</taxon>
        <taxon>Candidatus Roizmaniibacteriota</taxon>
    </lineage>
</organism>
<dbReference type="PANTHER" id="PTHR43510:SF1">
    <property type="entry name" value="AMINOTRANSFERASE FUNCTION, HYPOTHETICAL (EUROFUNG)"/>
    <property type="match status" value="1"/>
</dbReference>
<protein>
    <recommendedName>
        <fullName evidence="1">Aminotransferase</fullName>
        <ecNumber evidence="1">2.6.1.-</ecNumber>
    </recommendedName>
</protein>
<proteinExistence type="inferred from homology"/>
<dbReference type="InterPro" id="IPR004838">
    <property type="entry name" value="NHTrfase_class1_PyrdxlP-BS"/>
</dbReference>
<dbReference type="Pfam" id="PF00155">
    <property type="entry name" value="Aminotran_1_2"/>
    <property type="match status" value="1"/>
</dbReference>
<dbReference type="EMBL" id="MFZI01000051">
    <property type="protein sequence ID" value="OGK19272.1"/>
    <property type="molecule type" value="Genomic_DNA"/>
</dbReference>
<dbReference type="GO" id="GO:0030170">
    <property type="term" value="F:pyridoxal phosphate binding"/>
    <property type="evidence" value="ECO:0007669"/>
    <property type="project" value="InterPro"/>
</dbReference>
<dbReference type="InterPro" id="IPR015424">
    <property type="entry name" value="PyrdxlP-dep_Trfase"/>
</dbReference>
<gene>
    <name evidence="3" type="ORF">A2866_01580</name>
</gene>
<comment type="cofactor">
    <cofactor evidence="1">
        <name>pyridoxal 5'-phosphate</name>
        <dbReference type="ChEBI" id="CHEBI:597326"/>
    </cofactor>
</comment>
<dbReference type="AlphaFoldDB" id="A0A1F7GL51"/>
<dbReference type="InterPro" id="IPR004839">
    <property type="entry name" value="Aminotransferase_I/II_large"/>
</dbReference>
<sequence length="275" mass="31458">MAKEKGIYILFDGIFENMYFDDEENYRSRILQIAAEQGALEKVVVVDSLSKTRNFAGKRLGFLASADREMVDTITNIVLSRRCNPPLTVGPLLSFEGLARKVKALRKNTPNIPLERIVEYAFGEEDYAFSKNSFITMFQEWNAWDTQVLEYYKGNLQIVKALLANSSSGWSPDEAAFNTFVRSAKPGSDINSMDFLAKLMFTLGTYTQVGPCFGISQKTWDNELGIWTRISYACSRRDLIEALTRLVIFTQFYQEKNFGDPNKFPVLQMRFDKQI</sequence>
<dbReference type="Gene3D" id="3.40.640.10">
    <property type="entry name" value="Type I PLP-dependent aspartate aminotransferase-like (Major domain)"/>
    <property type="match status" value="1"/>
</dbReference>
<feature type="domain" description="Aminotransferase class I/classII large" evidence="2">
    <location>
        <begin position="2"/>
        <end position="77"/>
    </location>
</feature>
<keyword evidence="1" id="KW-0032">Aminotransferase</keyword>
<dbReference type="EC" id="2.6.1.-" evidence="1"/>
<name>A0A1F7GL51_9BACT</name>
<dbReference type="InterPro" id="IPR015421">
    <property type="entry name" value="PyrdxlP-dep_Trfase_major"/>
</dbReference>
<dbReference type="PANTHER" id="PTHR43510">
    <property type="entry name" value="AMINOTRANSFERASE FUNCTION, HYPOTHETICAL (EUROFUNG)"/>
    <property type="match status" value="1"/>
</dbReference>
<reference evidence="3 4" key="1">
    <citation type="journal article" date="2016" name="Nat. Commun.">
        <title>Thousands of microbial genomes shed light on interconnected biogeochemical processes in an aquifer system.</title>
        <authorList>
            <person name="Anantharaman K."/>
            <person name="Brown C.T."/>
            <person name="Hug L.A."/>
            <person name="Sharon I."/>
            <person name="Castelle C.J."/>
            <person name="Probst A.J."/>
            <person name="Thomas B.C."/>
            <person name="Singh A."/>
            <person name="Wilkins M.J."/>
            <person name="Karaoz U."/>
            <person name="Brodie E.L."/>
            <person name="Williams K.H."/>
            <person name="Hubbard S.S."/>
            <person name="Banfield J.F."/>
        </authorList>
    </citation>
    <scope>NUCLEOTIDE SEQUENCE [LARGE SCALE GENOMIC DNA]</scope>
</reference>
<evidence type="ECO:0000313" key="3">
    <source>
        <dbReference type="EMBL" id="OGK19272.1"/>
    </source>
</evidence>
<keyword evidence="1" id="KW-0808">Transferase</keyword>
<evidence type="ECO:0000259" key="2">
    <source>
        <dbReference type="Pfam" id="PF00155"/>
    </source>
</evidence>
<evidence type="ECO:0000313" key="4">
    <source>
        <dbReference type="Proteomes" id="UP000177026"/>
    </source>
</evidence>
<dbReference type="SUPFAM" id="SSF53383">
    <property type="entry name" value="PLP-dependent transferases"/>
    <property type="match status" value="1"/>
</dbReference>
<accession>A0A1F7GL51</accession>
<dbReference type="GO" id="GO:0008483">
    <property type="term" value="F:transaminase activity"/>
    <property type="evidence" value="ECO:0007669"/>
    <property type="project" value="UniProtKB-KW"/>
</dbReference>
<comment type="caution">
    <text evidence="3">The sequence shown here is derived from an EMBL/GenBank/DDBJ whole genome shotgun (WGS) entry which is preliminary data.</text>
</comment>
<comment type="similarity">
    <text evidence="1">Belongs to the class-I pyridoxal-phosphate-dependent aminotransferase family.</text>
</comment>
<dbReference type="Proteomes" id="UP000177026">
    <property type="component" value="Unassembled WGS sequence"/>
</dbReference>
<dbReference type="Gene3D" id="3.90.1150.10">
    <property type="entry name" value="Aspartate Aminotransferase, domain 1"/>
    <property type="match status" value="1"/>
</dbReference>
<dbReference type="PROSITE" id="PS00105">
    <property type="entry name" value="AA_TRANSFER_CLASS_1"/>
    <property type="match status" value="1"/>
</dbReference>
<evidence type="ECO:0000256" key="1">
    <source>
        <dbReference type="RuleBase" id="RU000481"/>
    </source>
</evidence>
<dbReference type="InterPro" id="IPR015422">
    <property type="entry name" value="PyrdxlP-dep_Trfase_small"/>
</dbReference>